<reference evidence="4" key="1">
    <citation type="journal article" date="2014" name="Insect Biochem. Mol. Biol.">
        <title>An insight into the sialome of the frog biting fly, Corethrella appendiculata.</title>
        <authorList>
            <person name="Ribeiro J.M.C."/>
            <person name="Chagas A.C."/>
            <person name="Pham V.M."/>
            <person name="Lounibos L.P."/>
            <person name="Calvo E."/>
        </authorList>
    </citation>
    <scope>NUCLEOTIDE SEQUENCE</scope>
    <source>
        <tissue evidence="4">Salivary glands</tissue>
    </source>
</reference>
<dbReference type="InterPro" id="IPR015915">
    <property type="entry name" value="Kelch-typ_b-propeller"/>
</dbReference>
<evidence type="ECO:0000313" key="4">
    <source>
        <dbReference type="EMBL" id="JAB57083.1"/>
    </source>
</evidence>
<accession>U5ETG6</accession>
<dbReference type="Pfam" id="PF24681">
    <property type="entry name" value="Kelch_KLHDC2_KLHL20_DRC7"/>
    <property type="match status" value="1"/>
</dbReference>
<evidence type="ECO:0000256" key="3">
    <source>
        <dbReference type="SAM" id="Phobius"/>
    </source>
</evidence>
<keyword evidence="3" id="KW-0812">Transmembrane</keyword>
<keyword evidence="3" id="KW-1133">Transmembrane helix</keyword>
<dbReference type="SUPFAM" id="SSF117281">
    <property type="entry name" value="Kelch motif"/>
    <property type="match status" value="2"/>
</dbReference>
<dbReference type="PANTHER" id="PTHR46428">
    <property type="entry name" value="KELCH DOMAIN-CONTAINING PROTEIN 10"/>
    <property type="match status" value="1"/>
</dbReference>
<organism evidence="4">
    <name type="scientific">Corethrella appendiculata</name>
    <dbReference type="NCBI Taxonomy" id="1370023"/>
    <lineage>
        <taxon>Eukaryota</taxon>
        <taxon>Metazoa</taxon>
        <taxon>Ecdysozoa</taxon>
        <taxon>Arthropoda</taxon>
        <taxon>Hexapoda</taxon>
        <taxon>Insecta</taxon>
        <taxon>Pterygota</taxon>
        <taxon>Neoptera</taxon>
        <taxon>Endopterygota</taxon>
        <taxon>Diptera</taxon>
        <taxon>Nematocera</taxon>
        <taxon>Culicoidea</taxon>
        <taxon>Chaoboridae</taxon>
        <taxon>Corethrella</taxon>
    </lineage>
</organism>
<protein>
    <submittedName>
        <fullName evidence="4">Putative scruin like at the midline</fullName>
    </submittedName>
</protein>
<dbReference type="EMBL" id="GANO01002788">
    <property type="protein sequence ID" value="JAB57083.1"/>
    <property type="molecule type" value="mRNA"/>
</dbReference>
<feature type="transmembrane region" description="Helical" evidence="3">
    <location>
        <begin position="7"/>
        <end position="24"/>
    </location>
</feature>
<proteinExistence type="evidence at transcript level"/>
<evidence type="ECO:0000256" key="2">
    <source>
        <dbReference type="ARBA" id="ARBA00022737"/>
    </source>
</evidence>
<keyword evidence="2" id="KW-0677">Repeat</keyword>
<name>U5ETG6_9DIPT</name>
<dbReference type="Gene3D" id="2.120.10.80">
    <property type="entry name" value="Kelch-type beta propeller"/>
    <property type="match status" value="2"/>
</dbReference>
<keyword evidence="1" id="KW-0880">Kelch repeat</keyword>
<keyword evidence="3" id="KW-0472">Membrane</keyword>
<dbReference type="PANTHER" id="PTHR46428:SF1">
    <property type="entry name" value="KELCH DOMAIN-CONTAINING PROTEIN 10"/>
    <property type="match status" value="1"/>
</dbReference>
<dbReference type="AlphaFoldDB" id="U5ETG6"/>
<evidence type="ECO:0000256" key="1">
    <source>
        <dbReference type="ARBA" id="ARBA00022441"/>
    </source>
</evidence>
<dbReference type="InterPro" id="IPR052125">
    <property type="entry name" value="KLHDC10"/>
</dbReference>
<sequence>MKILIKLIVYKFLLLFLNILLQYFNTRKLNYLKEVLDLNTEELEEESESQKINLIEEEKGIENTKTRTMSYRFLPFQLVKVKYKNAVSNKTSTTFPRPRSGHRICCSSSHIYVFGGFNPNIAVNNDNDEDEAFCLFQELWQYNLITKEWKLLLNAENNLPLELASNAMTIFGNTLMVFGGTGFPFGVNCSNKLYCYNSAADSITQPSSTDLVSMTKQMDEIQTTGDLPTAQYGQAILVSTDVDGVPQLYTIGGTEGFDYTCDIFRLNLLTKVWECVYVCRPDIREDPPGRYRHELAYYNKCIYIFGGGTSDSAFALDRIPTFDLNGCVWMYTKTKPDPNFPQAGYPKARKCHSCVQYEHEVVIAGGYDGRHYFRDIWKFNLKTLQWRFMQKAILTYPIFFHDATVDHDGCMYIFGGIKYNQSNIRTDVLYKMWITIPKLSAICWDALLNYYPKISKCPREMLLENGIPLKFVERIHPSMQ</sequence>
<dbReference type="GO" id="GO:0032874">
    <property type="term" value="P:positive regulation of stress-activated MAPK cascade"/>
    <property type="evidence" value="ECO:0007669"/>
    <property type="project" value="TreeGrafter"/>
</dbReference>